<evidence type="ECO:0000313" key="2">
    <source>
        <dbReference type="Proteomes" id="UP001391051"/>
    </source>
</evidence>
<proteinExistence type="predicted"/>
<reference evidence="1 2" key="1">
    <citation type="submission" date="2023-01" db="EMBL/GenBank/DDBJ databases">
        <title>Analysis of 21 Apiospora genomes using comparative genomics revels a genus with tremendous synthesis potential of carbohydrate active enzymes and secondary metabolites.</title>
        <authorList>
            <person name="Sorensen T."/>
        </authorList>
    </citation>
    <scope>NUCLEOTIDE SEQUENCE [LARGE SCALE GENOMIC DNA]</scope>
    <source>
        <strain evidence="1 2">CBS 24483</strain>
    </source>
</reference>
<dbReference type="Proteomes" id="UP001391051">
    <property type="component" value="Unassembled WGS sequence"/>
</dbReference>
<accession>A0ABR1PXK9</accession>
<dbReference type="RefSeq" id="XP_066694514.1">
    <property type="nucleotide sequence ID" value="XM_066847818.1"/>
</dbReference>
<dbReference type="EMBL" id="JAQQWE010000008">
    <property type="protein sequence ID" value="KAK7942483.1"/>
    <property type="molecule type" value="Genomic_DNA"/>
</dbReference>
<sequence length="107" mass="11890">MTMTYFLLGKQIAKPVGKRRRIVVAGRQEVSEQVGNRLSWRSNSLTTTPRNYRIPLPTSPGLGSVEPVGFSTTNKTVYTELSSVQQQHIAWVSGSGSSDEEPEVRRI</sequence>
<name>A0ABR1PXK9_9PEZI</name>
<protein>
    <submittedName>
        <fullName evidence="1">Uncharacterized protein</fullName>
    </submittedName>
</protein>
<gene>
    <name evidence="1" type="ORF">PG986_011596</name>
</gene>
<comment type="caution">
    <text evidence="1">The sequence shown here is derived from an EMBL/GenBank/DDBJ whole genome shotgun (WGS) entry which is preliminary data.</text>
</comment>
<organism evidence="1 2">
    <name type="scientific">Apiospora aurea</name>
    <dbReference type="NCBI Taxonomy" id="335848"/>
    <lineage>
        <taxon>Eukaryota</taxon>
        <taxon>Fungi</taxon>
        <taxon>Dikarya</taxon>
        <taxon>Ascomycota</taxon>
        <taxon>Pezizomycotina</taxon>
        <taxon>Sordariomycetes</taxon>
        <taxon>Xylariomycetidae</taxon>
        <taxon>Amphisphaeriales</taxon>
        <taxon>Apiosporaceae</taxon>
        <taxon>Apiospora</taxon>
    </lineage>
</organism>
<evidence type="ECO:0000313" key="1">
    <source>
        <dbReference type="EMBL" id="KAK7942483.1"/>
    </source>
</evidence>
<keyword evidence="2" id="KW-1185">Reference proteome</keyword>
<dbReference type="GeneID" id="92080880"/>